<name>X1HSY9_9ZZZZ</name>
<gene>
    <name evidence="1" type="ORF">S03H2_41853</name>
</gene>
<dbReference type="EMBL" id="BARU01026022">
    <property type="protein sequence ID" value="GAH73286.1"/>
    <property type="molecule type" value="Genomic_DNA"/>
</dbReference>
<reference evidence="1" key="1">
    <citation type="journal article" date="2014" name="Front. Microbiol.">
        <title>High frequency of phylogenetically diverse reductive dehalogenase-homologous genes in deep subseafloor sedimentary metagenomes.</title>
        <authorList>
            <person name="Kawai M."/>
            <person name="Futagami T."/>
            <person name="Toyoda A."/>
            <person name="Takaki Y."/>
            <person name="Nishi S."/>
            <person name="Hori S."/>
            <person name="Arai W."/>
            <person name="Tsubouchi T."/>
            <person name="Morono Y."/>
            <person name="Uchiyama I."/>
            <person name="Ito T."/>
            <person name="Fujiyama A."/>
            <person name="Inagaki F."/>
            <person name="Takami H."/>
        </authorList>
    </citation>
    <scope>NUCLEOTIDE SEQUENCE</scope>
    <source>
        <strain evidence="1">Expedition CK06-06</strain>
    </source>
</reference>
<proteinExistence type="predicted"/>
<evidence type="ECO:0000313" key="1">
    <source>
        <dbReference type="EMBL" id="GAH73286.1"/>
    </source>
</evidence>
<organism evidence="1">
    <name type="scientific">marine sediment metagenome</name>
    <dbReference type="NCBI Taxonomy" id="412755"/>
    <lineage>
        <taxon>unclassified sequences</taxon>
        <taxon>metagenomes</taxon>
        <taxon>ecological metagenomes</taxon>
    </lineage>
</organism>
<sequence>MKDICMEKLNPLFTTTRAVFTIPLGTWQTRMGKLTNEEAGKIKDAVAHTQTIAKIELKGPSDLPLAQIYDGLKDRLEDIVKVGELASWDMGAPKLNWQGIIDDTKCYMEEWLLDEACKCECKQ</sequence>
<accession>X1HSY9</accession>
<comment type="caution">
    <text evidence="1">The sequence shown here is derived from an EMBL/GenBank/DDBJ whole genome shotgun (WGS) entry which is preliminary data.</text>
</comment>
<dbReference type="AlphaFoldDB" id="X1HSY9"/>
<protein>
    <submittedName>
        <fullName evidence="1">Uncharacterized protein</fullName>
    </submittedName>
</protein>